<sequence>MRYLLFLSACLLFLQPSKASDNPQLDYLGIEHGLSNNAVNCIYQDKYGFMWFGTYDGLNFFDGYTFKTYRNRLNDPNSLVNNWVVAIHEDYRHNILVGTKQGANIFNIVTGKFSLVQYRPFKEEKVEQLSYATNGFDSDKSGNVFIATAGRGLIILEKGSKAGHQIPFHVDGHNGNYHVQSVKVDNNNRVWLFIQGYGLALYDQKNKSIKIINSVIQVAKCIQPDGAGNVWIGNEYGVHEYHIKSRKIISHHEEEGFLSANNIHGLLLDRSGQLWISTDGGGVTILDLKSRKLRYLLPGKDKGMLTSGAVNAVFEDKEDRKWIGTLRGGINVLDSRKNRFKTIAHNPLSKNSVLSNFILSFCEDKKSNVWIGTDGEGISYWDRKNNLFTNYRHRLADPKSLSNNNVAGIVSDSANEIWVATYGGGINKFNASSGSFIPYSCYNPVTKNTDQNAWGIYEDRKKTLWVGTCTGGGVYQLNKNSNRFELFDASLGDILSFFEDNDGNLWGGNFTELVKIDRFTKKHKRYLFGRVVRAIYEDKKGRFWVGTEGAGLLLFDRKTGKYETYTEDEGLPNNAILNILEDNAGNLWLSTFNGLSRFNPTTKRFKNFYESDGLQSNQFNYNAALKLRSGELIFGGIKGFNIFFPQEIKSLSNSPKLIITGLRTNNIPYGQEGSAHELKNIYEVDEITLPYDKAVLSVDFAALEYSSPNKIFYSYYLEGWDNNWNHAGKTRTVNYSKLREGNYRLRIKSTNAEGVWLNNERVLVVKVLPPWWRSWWAYCLYGISALSALYLYTLYHKRQNYLRYQIELANLKVEQEKELNEKKLSFFTNISHEFRTPLTLIISPIQEFLNSRNAQVDSKELTVVYRNARRLLSLVDQLLHFRKSDADELKVTKFNLVVFCKEVYLCFIQQAKSKNLDFEFICDAKEIEIYADKEKIEIALFNLISNAFKFTPLGGKISFSLSDSDSEVQLIIADTGPGISDEVGEKLFDKFYQVSDKESNNKTGFGIGLYLVKKFVENHSGKVSYLSEKGRGTIFKVELLKGKDHFDSKLVSESLGEMPVFLDELVGNVLPEMPEALSDGKADIELVSEKATMLIIDDNEDIRNYIKRIFQSSYTIIEAGSGEQGYLLTQKHIPDIVITDVVMGEMSGVELCLKIKEDPALSHIPVILLTSSSSAEIKLKGVEGGADDYITKPFDKDILIARVINLLKSRTNLQRFFYNHITFKSDDSKVSPEFKDFLQKCITITEKHLDNPDFNIKTLADEIGISHSALYKKVKSISGKSINEFIRFIRLRKAAELFINSDCNVNEGAFQSGFNDIKYFREQFSKLFGMKPSEYIKSYRKPFSQSYKLNPKITKS</sequence>
<dbReference type="Pfam" id="PF02518">
    <property type="entry name" value="HATPase_c"/>
    <property type="match status" value="1"/>
</dbReference>
<dbReference type="CDD" id="cd00075">
    <property type="entry name" value="HATPase"/>
    <property type="match status" value="1"/>
</dbReference>
<dbReference type="InterPro" id="IPR004358">
    <property type="entry name" value="Sig_transdc_His_kin-like_C"/>
</dbReference>
<dbReference type="Pfam" id="PF12833">
    <property type="entry name" value="HTH_18"/>
    <property type="match status" value="1"/>
</dbReference>
<dbReference type="SUPFAM" id="SSF55874">
    <property type="entry name" value="ATPase domain of HSP90 chaperone/DNA topoisomerase II/histidine kinase"/>
    <property type="match status" value="1"/>
</dbReference>
<name>A0ABW4ZG33_9SPHI</name>
<dbReference type="InterPro" id="IPR003594">
    <property type="entry name" value="HATPase_dom"/>
</dbReference>
<comment type="catalytic activity">
    <reaction evidence="1">
        <text>ATP + protein L-histidine = ADP + protein N-phospho-L-histidine.</text>
        <dbReference type="EC" id="2.7.13.3"/>
    </reaction>
</comment>
<dbReference type="InterPro" id="IPR011006">
    <property type="entry name" value="CheY-like_superfamily"/>
</dbReference>
<dbReference type="SMART" id="SM00387">
    <property type="entry name" value="HATPase_c"/>
    <property type="match status" value="1"/>
</dbReference>
<keyword evidence="12" id="KW-1185">Reference proteome</keyword>
<dbReference type="Pfam" id="PF00072">
    <property type="entry name" value="Response_reg"/>
    <property type="match status" value="1"/>
</dbReference>
<organism evidence="11 12">
    <name type="scientific">Paradesertivirga mongoliensis</name>
    <dbReference type="NCBI Taxonomy" id="2100740"/>
    <lineage>
        <taxon>Bacteria</taxon>
        <taxon>Pseudomonadati</taxon>
        <taxon>Bacteroidota</taxon>
        <taxon>Sphingobacteriia</taxon>
        <taxon>Sphingobacteriales</taxon>
        <taxon>Sphingobacteriaceae</taxon>
        <taxon>Paradesertivirga</taxon>
    </lineage>
</organism>
<feature type="domain" description="Response regulatory" evidence="10">
    <location>
        <begin position="1092"/>
        <end position="1207"/>
    </location>
</feature>
<evidence type="ECO:0000259" key="10">
    <source>
        <dbReference type="PROSITE" id="PS50110"/>
    </source>
</evidence>
<dbReference type="SMART" id="SM00448">
    <property type="entry name" value="REC"/>
    <property type="match status" value="1"/>
</dbReference>
<protein>
    <recommendedName>
        <fullName evidence="2">histidine kinase</fullName>
        <ecNumber evidence="2">2.7.13.3</ecNumber>
    </recommendedName>
</protein>
<reference evidence="12" key="1">
    <citation type="journal article" date="2019" name="Int. J. Syst. Evol. Microbiol.">
        <title>The Global Catalogue of Microorganisms (GCM) 10K type strain sequencing project: providing services to taxonomists for standard genome sequencing and annotation.</title>
        <authorList>
            <consortium name="The Broad Institute Genomics Platform"/>
            <consortium name="The Broad Institute Genome Sequencing Center for Infectious Disease"/>
            <person name="Wu L."/>
            <person name="Ma J."/>
        </authorList>
    </citation>
    <scope>NUCLEOTIDE SEQUENCE [LARGE SCALE GENOMIC DNA]</scope>
    <source>
        <strain evidence="12">KCTC 42217</strain>
    </source>
</reference>
<evidence type="ECO:0000256" key="3">
    <source>
        <dbReference type="ARBA" id="ARBA00022553"/>
    </source>
</evidence>
<dbReference type="PROSITE" id="PS50109">
    <property type="entry name" value="HIS_KIN"/>
    <property type="match status" value="1"/>
</dbReference>
<feature type="domain" description="HTH araC/xylS-type" evidence="8">
    <location>
        <begin position="1239"/>
        <end position="1338"/>
    </location>
</feature>
<dbReference type="InterPro" id="IPR001789">
    <property type="entry name" value="Sig_transdc_resp-reg_receiver"/>
</dbReference>
<dbReference type="InterPro" id="IPR005467">
    <property type="entry name" value="His_kinase_dom"/>
</dbReference>
<keyword evidence="3 6" id="KW-0597">Phosphoprotein</keyword>
<evidence type="ECO:0000256" key="7">
    <source>
        <dbReference type="SAM" id="SignalP"/>
    </source>
</evidence>
<evidence type="ECO:0000259" key="9">
    <source>
        <dbReference type="PROSITE" id="PS50109"/>
    </source>
</evidence>
<dbReference type="Gene3D" id="3.40.50.2300">
    <property type="match status" value="1"/>
</dbReference>
<keyword evidence="7" id="KW-0732">Signal</keyword>
<dbReference type="InterPro" id="IPR036097">
    <property type="entry name" value="HisK_dim/P_sf"/>
</dbReference>
<evidence type="ECO:0000256" key="2">
    <source>
        <dbReference type="ARBA" id="ARBA00012438"/>
    </source>
</evidence>
<dbReference type="InterPro" id="IPR015943">
    <property type="entry name" value="WD40/YVTN_repeat-like_dom_sf"/>
</dbReference>
<dbReference type="PANTHER" id="PTHR43547:SF2">
    <property type="entry name" value="HYBRID SIGNAL TRANSDUCTION HISTIDINE KINASE C"/>
    <property type="match status" value="1"/>
</dbReference>
<dbReference type="InterPro" id="IPR011123">
    <property type="entry name" value="Y_Y_Y"/>
</dbReference>
<dbReference type="InterPro" id="IPR009057">
    <property type="entry name" value="Homeodomain-like_sf"/>
</dbReference>
<dbReference type="PRINTS" id="PR00344">
    <property type="entry name" value="BCTRLSENSOR"/>
</dbReference>
<accession>A0ABW4ZG33</accession>
<dbReference type="InterPro" id="IPR018060">
    <property type="entry name" value="HTH_AraC"/>
</dbReference>
<dbReference type="Pfam" id="PF07495">
    <property type="entry name" value="Y_Y_Y"/>
    <property type="match status" value="1"/>
</dbReference>
<dbReference type="SUPFAM" id="SSF46689">
    <property type="entry name" value="Homeodomain-like"/>
    <property type="match status" value="1"/>
</dbReference>
<dbReference type="SUPFAM" id="SSF47384">
    <property type="entry name" value="Homodimeric domain of signal transducing histidine kinase"/>
    <property type="match status" value="1"/>
</dbReference>
<dbReference type="SMART" id="SM00342">
    <property type="entry name" value="HTH_ARAC"/>
    <property type="match status" value="1"/>
</dbReference>
<dbReference type="InterPro" id="IPR013783">
    <property type="entry name" value="Ig-like_fold"/>
</dbReference>
<feature type="chain" id="PRO_5047109079" description="histidine kinase" evidence="7">
    <location>
        <begin position="20"/>
        <end position="1356"/>
    </location>
</feature>
<dbReference type="Pfam" id="PF00512">
    <property type="entry name" value="HisKA"/>
    <property type="match status" value="1"/>
</dbReference>
<dbReference type="Gene3D" id="2.130.10.10">
    <property type="entry name" value="YVTN repeat-like/Quinoprotein amine dehydrogenase"/>
    <property type="match status" value="2"/>
</dbReference>
<evidence type="ECO:0000256" key="1">
    <source>
        <dbReference type="ARBA" id="ARBA00000085"/>
    </source>
</evidence>
<keyword evidence="5" id="KW-0804">Transcription</keyword>
<evidence type="ECO:0000256" key="4">
    <source>
        <dbReference type="ARBA" id="ARBA00023015"/>
    </source>
</evidence>
<dbReference type="InterPro" id="IPR011110">
    <property type="entry name" value="Reg_prop"/>
</dbReference>
<dbReference type="SMART" id="SM00388">
    <property type="entry name" value="HisKA"/>
    <property type="match status" value="1"/>
</dbReference>
<evidence type="ECO:0000313" key="12">
    <source>
        <dbReference type="Proteomes" id="UP001597387"/>
    </source>
</evidence>
<dbReference type="InterPro" id="IPR036890">
    <property type="entry name" value="HATPase_C_sf"/>
</dbReference>
<keyword evidence="4" id="KW-0805">Transcription regulation</keyword>
<evidence type="ECO:0000259" key="8">
    <source>
        <dbReference type="PROSITE" id="PS01124"/>
    </source>
</evidence>
<dbReference type="PANTHER" id="PTHR43547">
    <property type="entry name" value="TWO-COMPONENT HISTIDINE KINASE"/>
    <property type="match status" value="1"/>
</dbReference>
<dbReference type="Pfam" id="PF07494">
    <property type="entry name" value="Reg_prop"/>
    <property type="match status" value="5"/>
</dbReference>
<dbReference type="EC" id="2.7.13.3" evidence="2"/>
<dbReference type="Gene3D" id="2.60.40.10">
    <property type="entry name" value="Immunoglobulins"/>
    <property type="match status" value="1"/>
</dbReference>
<dbReference type="SUPFAM" id="SSF52172">
    <property type="entry name" value="CheY-like"/>
    <property type="match status" value="1"/>
</dbReference>
<dbReference type="Gene3D" id="1.10.10.60">
    <property type="entry name" value="Homeodomain-like"/>
    <property type="match status" value="1"/>
</dbReference>
<dbReference type="RefSeq" id="WP_255902098.1">
    <property type="nucleotide sequence ID" value="NZ_JAFMZO010000002.1"/>
</dbReference>
<proteinExistence type="predicted"/>
<dbReference type="InterPro" id="IPR003661">
    <property type="entry name" value="HisK_dim/P_dom"/>
</dbReference>
<dbReference type="Gene3D" id="1.10.287.130">
    <property type="match status" value="1"/>
</dbReference>
<comment type="caution">
    <text evidence="11">The sequence shown here is derived from an EMBL/GenBank/DDBJ whole genome shotgun (WGS) entry which is preliminary data.</text>
</comment>
<dbReference type="Proteomes" id="UP001597387">
    <property type="component" value="Unassembled WGS sequence"/>
</dbReference>
<feature type="domain" description="Histidine kinase" evidence="9">
    <location>
        <begin position="829"/>
        <end position="1043"/>
    </location>
</feature>
<evidence type="ECO:0000256" key="5">
    <source>
        <dbReference type="ARBA" id="ARBA00023163"/>
    </source>
</evidence>
<evidence type="ECO:0000256" key="6">
    <source>
        <dbReference type="PROSITE-ProRule" id="PRU00169"/>
    </source>
</evidence>
<dbReference type="Gene3D" id="3.30.565.10">
    <property type="entry name" value="Histidine kinase-like ATPase, C-terminal domain"/>
    <property type="match status" value="1"/>
</dbReference>
<dbReference type="CDD" id="cd00082">
    <property type="entry name" value="HisKA"/>
    <property type="match status" value="1"/>
</dbReference>
<evidence type="ECO:0000313" key="11">
    <source>
        <dbReference type="EMBL" id="MFD2160806.1"/>
    </source>
</evidence>
<dbReference type="PROSITE" id="PS01124">
    <property type="entry name" value="HTH_ARAC_FAMILY_2"/>
    <property type="match status" value="1"/>
</dbReference>
<dbReference type="PROSITE" id="PS50110">
    <property type="entry name" value="RESPONSE_REGULATORY"/>
    <property type="match status" value="1"/>
</dbReference>
<feature type="signal peptide" evidence="7">
    <location>
        <begin position="1"/>
        <end position="19"/>
    </location>
</feature>
<feature type="modified residue" description="4-aspartylphosphate" evidence="6">
    <location>
        <position position="1140"/>
    </location>
</feature>
<dbReference type="EMBL" id="JBHUHZ010000001">
    <property type="protein sequence ID" value="MFD2160806.1"/>
    <property type="molecule type" value="Genomic_DNA"/>
</dbReference>
<dbReference type="SUPFAM" id="SSF63829">
    <property type="entry name" value="Calcium-dependent phosphotriesterase"/>
    <property type="match status" value="3"/>
</dbReference>
<gene>
    <name evidence="11" type="ORF">ACFSJU_00235</name>
</gene>